<dbReference type="EMBL" id="JAGDEL010000012">
    <property type="protein sequence ID" value="MBO1513127.1"/>
    <property type="molecule type" value="Genomic_DNA"/>
</dbReference>
<proteinExistence type="predicted"/>
<comment type="caution">
    <text evidence="1">The sequence shown here is derived from an EMBL/GenBank/DDBJ whole genome shotgun (WGS) entry which is preliminary data.</text>
</comment>
<evidence type="ECO:0000313" key="2">
    <source>
        <dbReference type="Proteomes" id="UP000663981"/>
    </source>
</evidence>
<dbReference type="InterPro" id="IPR027417">
    <property type="entry name" value="P-loop_NTPase"/>
</dbReference>
<accession>A0ABS3N4A4</accession>
<gene>
    <name evidence="1" type="ORF">I7822_15870</name>
</gene>
<reference evidence="1 2" key="1">
    <citation type="submission" date="2021-03" db="EMBL/GenBank/DDBJ databases">
        <title>Whole genome sequence of Metabacillus bambusae BG109.</title>
        <authorList>
            <person name="Jeong J.W."/>
        </authorList>
    </citation>
    <scope>NUCLEOTIDE SEQUENCE [LARGE SCALE GENOMIC DNA]</scope>
    <source>
        <strain evidence="1 2">BG109</strain>
    </source>
</reference>
<name>A0ABS3N4A4_9BACI</name>
<keyword evidence="2" id="KW-1185">Reference proteome</keyword>
<protein>
    <submittedName>
        <fullName evidence="1">Sulfotransferase family protein</fullName>
    </submittedName>
</protein>
<dbReference type="SUPFAM" id="SSF52540">
    <property type="entry name" value="P-loop containing nucleoside triphosphate hydrolases"/>
    <property type="match status" value="1"/>
</dbReference>
<dbReference type="Proteomes" id="UP000663981">
    <property type="component" value="Unassembled WGS sequence"/>
</dbReference>
<dbReference type="Gene3D" id="3.40.50.300">
    <property type="entry name" value="P-loop containing nucleotide triphosphate hydrolases"/>
    <property type="match status" value="1"/>
</dbReference>
<sequence>MNLLRGKEKKNPQKSKLFLVLSLHRSGSSATAGVLHHLGVHMGDNLLDADYSNPKGHFENLDFLKINEKILASVGAKWSAPPLRETIISSNFSKCEIRSFLLNQKKPIWGLKDPRTVLTFDIWKSHLEDIADVTYVFVWRSLEESAQSLANRHKYDLIAAREILAAYFENLMYFREKLEKENRDIIDVQFNNLLDRPEDFIKEINLRINQPSDHNLDVIKKFLDKRLKHF</sequence>
<organism evidence="1 2">
    <name type="scientific">Metabacillus bambusae</name>
    <dbReference type="NCBI Taxonomy" id="2795218"/>
    <lineage>
        <taxon>Bacteria</taxon>
        <taxon>Bacillati</taxon>
        <taxon>Bacillota</taxon>
        <taxon>Bacilli</taxon>
        <taxon>Bacillales</taxon>
        <taxon>Bacillaceae</taxon>
        <taxon>Metabacillus</taxon>
    </lineage>
</organism>
<evidence type="ECO:0000313" key="1">
    <source>
        <dbReference type="EMBL" id="MBO1513127.1"/>
    </source>
</evidence>